<feature type="transmembrane region" description="Helical" evidence="5">
    <location>
        <begin position="112"/>
        <end position="135"/>
    </location>
</feature>
<dbReference type="InterPro" id="IPR003339">
    <property type="entry name" value="ABC/ECF_trnsptr_transmembrane"/>
</dbReference>
<dbReference type="AlphaFoldDB" id="A0A9E2F1F8"/>
<dbReference type="Pfam" id="PF02361">
    <property type="entry name" value="CbiQ"/>
    <property type="match status" value="1"/>
</dbReference>
<comment type="subcellular location">
    <subcellularLocation>
        <location evidence="1">Membrane</location>
        <topology evidence="1">Multi-pass membrane protein</topology>
    </subcellularLocation>
</comment>
<keyword evidence="2 5" id="KW-0812">Transmembrane</keyword>
<dbReference type="GO" id="GO:0005886">
    <property type="term" value="C:plasma membrane"/>
    <property type="evidence" value="ECO:0007669"/>
    <property type="project" value="TreeGrafter"/>
</dbReference>
<feature type="transmembrane region" description="Helical" evidence="5">
    <location>
        <begin position="243"/>
        <end position="263"/>
    </location>
</feature>
<evidence type="ECO:0000313" key="6">
    <source>
        <dbReference type="EMBL" id="MBT9144687.1"/>
    </source>
</evidence>
<dbReference type="PANTHER" id="PTHR33514:SF13">
    <property type="entry name" value="PROTEIN ABCI12, CHLOROPLASTIC"/>
    <property type="match status" value="1"/>
</dbReference>
<evidence type="ECO:0000256" key="5">
    <source>
        <dbReference type="SAM" id="Phobius"/>
    </source>
</evidence>
<accession>A0A9E2F1F8</accession>
<protein>
    <submittedName>
        <fullName evidence="6">Energy-coupling factor transporter transmembrane protein EcfT</fullName>
    </submittedName>
</protein>
<keyword evidence="4 5" id="KW-0472">Membrane</keyword>
<sequence length="264" mass="29984">MFQNYKNLSGYYLSLNSVIHKLNPQVKLICMILLMSGLLINYNLVIILMYSLVLLPAYQIAKIPLTVLYNSFKPLIWIIFFSSVAHLFTTPGEPLLSIGFLSLTVEGIQKSLILSTRLILIIGFTMLTSLTTSPVNLVEAISSLLKPFSWLRLPVNQFSLMLSLSLRFLPVIYEEAERIKKSQVARGANFSSWSLKSKVNNVVSIIIPMIYSAIIRADDLAIAMEIRGFKIGEKRTRLKETRFNFIDLVILILTIIIFIITFFL</sequence>
<dbReference type="PANTHER" id="PTHR33514">
    <property type="entry name" value="PROTEIN ABCI12, CHLOROPLASTIC"/>
    <property type="match status" value="1"/>
</dbReference>
<dbReference type="Proteomes" id="UP000811545">
    <property type="component" value="Unassembled WGS sequence"/>
</dbReference>
<evidence type="ECO:0000313" key="7">
    <source>
        <dbReference type="Proteomes" id="UP000811545"/>
    </source>
</evidence>
<reference evidence="6 7" key="1">
    <citation type="journal article" date="2021" name="bioRxiv">
        <title>Unique metabolic strategies in Hadean analogues reveal hints for primordial physiology.</title>
        <authorList>
            <person name="Nobu M.K."/>
            <person name="Nakai R."/>
            <person name="Tamazawa S."/>
            <person name="Mori H."/>
            <person name="Toyoda A."/>
            <person name="Ijiri A."/>
            <person name="Suzuki S."/>
            <person name="Kurokawa K."/>
            <person name="Kamagata Y."/>
            <person name="Tamaki H."/>
        </authorList>
    </citation>
    <scope>NUCLEOTIDE SEQUENCE [LARGE SCALE GENOMIC DNA]</scope>
    <source>
        <strain evidence="6">BS525</strain>
    </source>
</reference>
<proteinExistence type="predicted"/>
<gene>
    <name evidence="6" type="primary">ecfT</name>
    <name evidence="6" type="ORF">DDT42_00532</name>
</gene>
<feature type="transmembrane region" description="Helical" evidence="5">
    <location>
        <begin position="75"/>
        <end position="100"/>
    </location>
</feature>
<feature type="transmembrane region" description="Helical" evidence="5">
    <location>
        <begin position="28"/>
        <end position="55"/>
    </location>
</feature>
<evidence type="ECO:0000256" key="3">
    <source>
        <dbReference type="ARBA" id="ARBA00022989"/>
    </source>
</evidence>
<keyword evidence="3 5" id="KW-1133">Transmembrane helix</keyword>
<evidence type="ECO:0000256" key="1">
    <source>
        <dbReference type="ARBA" id="ARBA00004141"/>
    </source>
</evidence>
<evidence type="ECO:0000256" key="2">
    <source>
        <dbReference type="ARBA" id="ARBA00022692"/>
    </source>
</evidence>
<organism evidence="6 7">
    <name type="scientific">Psychracetigena formicireducens</name>
    <dbReference type="NCBI Taxonomy" id="2986056"/>
    <lineage>
        <taxon>Bacteria</taxon>
        <taxon>Bacillati</taxon>
        <taxon>Candidatus Lithacetigenota</taxon>
        <taxon>Candidatus Psychracetigena</taxon>
    </lineage>
</organism>
<evidence type="ECO:0000256" key="4">
    <source>
        <dbReference type="ARBA" id="ARBA00023136"/>
    </source>
</evidence>
<comment type="caution">
    <text evidence="6">The sequence shown here is derived from an EMBL/GenBank/DDBJ whole genome shotgun (WGS) entry which is preliminary data.</text>
</comment>
<dbReference type="CDD" id="cd16914">
    <property type="entry name" value="EcfT"/>
    <property type="match status" value="1"/>
</dbReference>
<dbReference type="EMBL" id="QLTW01000016">
    <property type="protein sequence ID" value="MBT9144687.1"/>
    <property type="molecule type" value="Genomic_DNA"/>
</dbReference>
<name>A0A9E2F1F8_PSYF1</name>